<evidence type="ECO:0000313" key="3">
    <source>
        <dbReference type="Proteomes" id="UP000321638"/>
    </source>
</evidence>
<sequence length="145" mass="15293">MRAGQARFATLLVTAAMVSAAGDGVAAQDRIEISRGADRVVYGSCMPSLKVLNNTAMMLDYLEVVLGFTLKSGESRTLEFRSRYRDGIEQPIPPGSTANLTVQPDMSRPLGVDCPDIVSVTVTDAICESGGKPCTGVIAVDPGKK</sequence>
<dbReference type="RefSeq" id="WP_147847268.1">
    <property type="nucleotide sequence ID" value="NZ_VDUZ01000012.1"/>
</dbReference>
<proteinExistence type="predicted"/>
<dbReference type="EMBL" id="VDUZ01000012">
    <property type="protein sequence ID" value="TXL75907.1"/>
    <property type="molecule type" value="Genomic_DNA"/>
</dbReference>
<protein>
    <recommendedName>
        <fullName evidence="4">Tat pathway signal sequence domain protein</fullName>
    </recommendedName>
</protein>
<evidence type="ECO:0008006" key="4">
    <source>
        <dbReference type="Google" id="ProtNLM"/>
    </source>
</evidence>
<dbReference type="Proteomes" id="UP000321638">
    <property type="component" value="Unassembled WGS sequence"/>
</dbReference>
<feature type="chain" id="PRO_5023100472" description="Tat pathway signal sequence domain protein" evidence="1">
    <location>
        <begin position="21"/>
        <end position="145"/>
    </location>
</feature>
<comment type="caution">
    <text evidence="2">The sequence shown here is derived from an EMBL/GenBank/DDBJ whole genome shotgun (WGS) entry which is preliminary data.</text>
</comment>
<feature type="signal peptide" evidence="1">
    <location>
        <begin position="1"/>
        <end position="20"/>
    </location>
</feature>
<gene>
    <name evidence="2" type="ORF">FHP25_12445</name>
</gene>
<organism evidence="2 3">
    <name type="scientific">Vineibacter terrae</name>
    <dbReference type="NCBI Taxonomy" id="2586908"/>
    <lineage>
        <taxon>Bacteria</taxon>
        <taxon>Pseudomonadati</taxon>
        <taxon>Pseudomonadota</taxon>
        <taxon>Alphaproteobacteria</taxon>
        <taxon>Hyphomicrobiales</taxon>
        <taxon>Vineibacter</taxon>
    </lineage>
</organism>
<keyword evidence="1" id="KW-0732">Signal</keyword>
<name>A0A5C8PMX1_9HYPH</name>
<reference evidence="2 3" key="1">
    <citation type="submission" date="2019-06" db="EMBL/GenBank/DDBJ databases">
        <title>New taxonomy in bacterial strain CC-CFT640, isolated from vineyard.</title>
        <authorList>
            <person name="Lin S.-Y."/>
            <person name="Tsai C.-F."/>
            <person name="Young C.-C."/>
        </authorList>
    </citation>
    <scope>NUCLEOTIDE SEQUENCE [LARGE SCALE GENOMIC DNA]</scope>
    <source>
        <strain evidence="2 3">CC-CFT640</strain>
    </source>
</reference>
<dbReference type="AlphaFoldDB" id="A0A5C8PMX1"/>
<evidence type="ECO:0000256" key="1">
    <source>
        <dbReference type="SAM" id="SignalP"/>
    </source>
</evidence>
<accession>A0A5C8PMX1</accession>
<evidence type="ECO:0000313" key="2">
    <source>
        <dbReference type="EMBL" id="TXL75907.1"/>
    </source>
</evidence>
<dbReference type="OrthoDB" id="7375989at2"/>
<keyword evidence="3" id="KW-1185">Reference proteome</keyword>